<dbReference type="Pfam" id="PF00589">
    <property type="entry name" value="Phage_integrase"/>
    <property type="match status" value="1"/>
</dbReference>
<dbReference type="Gene3D" id="1.10.150.130">
    <property type="match status" value="1"/>
</dbReference>
<dbReference type="Pfam" id="PF22022">
    <property type="entry name" value="Phage_int_M"/>
    <property type="match status" value="1"/>
</dbReference>
<protein>
    <submittedName>
        <fullName evidence="8">Site-specific integrase</fullName>
    </submittedName>
</protein>
<dbReference type="PROSITE" id="PS51898">
    <property type="entry name" value="TYR_RECOMBINASE"/>
    <property type="match status" value="1"/>
</dbReference>
<dbReference type="CDD" id="cd01189">
    <property type="entry name" value="INT_ICEBs1_C_like"/>
    <property type="match status" value="1"/>
</dbReference>
<dbReference type="InterPro" id="IPR013762">
    <property type="entry name" value="Integrase-like_cat_sf"/>
</dbReference>
<evidence type="ECO:0000256" key="5">
    <source>
        <dbReference type="SAM" id="MobiDB-lite"/>
    </source>
</evidence>
<dbReference type="Gene3D" id="1.10.443.10">
    <property type="entry name" value="Intergrase catalytic core"/>
    <property type="match status" value="1"/>
</dbReference>
<evidence type="ECO:0000256" key="2">
    <source>
        <dbReference type="ARBA" id="ARBA00023125"/>
    </source>
</evidence>
<evidence type="ECO:0000313" key="9">
    <source>
        <dbReference type="Proteomes" id="UP000475214"/>
    </source>
</evidence>
<feature type="compositionally biased region" description="Basic and acidic residues" evidence="5">
    <location>
        <begin position="15"/>
        <end position="36"/>
    </location>
</feature>
<dbReference type="EMBL" id="JAAGOA010000012">
    <property type="protein sequence ID" value="NEE02073.1"/>
    <property type="molecule type" value="Genomic_DNA"/>
</dbReference>
<accession>A0A6L9SAK9</accession>
<feature type="domain" description="Tyr recombinase" evidence="6">
    <location>
        <begin position="159"/>
        <end position="343"/>
    </location>
</feature>
<dbReference type="RefSeq" id="WP_163740289.1">
    <property type="nucleotide sequence ID" value="NZ_JAAGOA010000012.1"/>
</dbReference>
<comment type="caution">
    <text evidence="8">The sequence shown here is derived from an EMBL/GenBank/DDBJ whole genome shotgun (WGS) entry which is preliminary data.</text>
</comment>
<evidence type="ECO:0000256" key="3">
    <source>
        <dbReference type="ARBA" id="ARBA00023172"/>
    </source>
</evidence>
<organism evidence="8 9">
    <name type="scientific">Phytoactinopolyspora halotolerans</name>
    <dbReference type="NCBI Taxonomy" id="1981512"/>
    <lineage>
        <taxon>Bacteria</taxon>
        <taxon>Bacillati</taxon>
        <taxon>Actinomycetota</taxon>
        <taxon>Actinomycetes</taxon>
        <taxon>Jiangellales</taxon>
        <taxon>Jiangellaceae</taxon>
        <taxon>Phytoactinopolyspora</taxon>
    </lineage>
</organism>
<reference evidence="8 9" key="1">
    <citation type="submission" date="2020-02" db="EMBL/GenBank/DDBJ databases">
        <authorList>
            <person name="Li X.-J."/>
            <person name="Han X.-M."/>
        </authorList>
    </citation>
    <scope>NUCLEOTIDE SEQUENCE [LARGE SCALE GENOMIC DNA]</scope>
    <source>
        <strain evidence="8 9">CCTCC AB 2017055</strain>
    </source>
</reference>
<dbReference type="AlphaFoldDB" id="A0A6L9SAK9"/>
<dbReference type="Proteomes" id="UP000475214">
    <property type="component" value="Unassembled WGS sequence"/>
</dbReference>
<dbReference type="PANTHER" id="PTHR30349:SF64">
    <property type="entry name" value="PROPHAGE INTEGRASE INTD-RELATED"/>
    <property type="match status" value="1"/>
</dbReference>
<evidence type="ECO:0000259" key="7">
    <source>
        <dbReference type="PROSITE" id="PS51900"/>
    </source>
</evidence>
<dbReference type="InterPro" id="IPR050090">
    <property type="entry name" value="Tyrosine_recombinase_XerCD"/>
</dbReference>
<dbReference type="GO" id="GO:0003677">
    <property type="term" value="F:DNA binding"/>
    <property type="evidence" value="ECO:0007669"/>
    <property type="project" value="UniProtKB-UniRule"/>
</dbReference>
<dbReference type="PROSITE" id="PS51900">
    <property type="entry name" value="CB"/>
    <property type="match status" value="1"/>
</dbReference>
<comment type="similarity">
    <text evidence="1">Belongs to the 'phage' integrase family.</text>
</comment>
<dbReference type="InterPro" id="IPR002104">
    <property type="entry name" value="Integrase_catalytic"/>
</dbReference>
<proteinExistence type="inferred from homology"/>
<dbReference type="InterPro" id="IPR044068">
    <property type="entry name" value="CB"/>
</dbReference>
<keyword evidence="9" id="KW-1185">Reference proteome</keyword>
<keyword evidence="2 4" id="KW-0238">DNA-binding</keyword>
<sequence>MSIEKRGTSWRARYRGPDGRERNKSFGRKIDAQRWQHEQQSRINRGEWVDPSVSRTPFGVVADEWLATIHHLKPTTRYSYEFVLRRRVLPTWARVPLSKITHDGLVQWVTALVESGLSASQVHQAAYVLSSVCKYAIRTARLTRNPMADVRLPRLRSERERRFLTHDEVAKLAAAAGTYASLIRLLAYTGLRWGEAAALRVGDIDLVRRRLDVVRAFTDVRGRMIEGSPKSHQSRTVPLHRWLCSELAPYVEGRDRDALVFTAPGGGPLRKSNFRHRVWYPAVRAAGLDGLTPHELRHTAASLYIAAGTPPKVVQRILGHASITITLDLYGHLYPDEMDQWADRLGEIAATVWPERGQIRDTGDDEPPSEAGAKP</sequence>
<evidence type="ECO:0000313" key="8">
    <source>
        <dbReference type="EMBL" id="NEE02073.1"/>
    </source>
</evidence>
<feature type="region of interest" description="Disordered" evidence="5">
    <location>
        <begin position="1"/>
        <end position="36"/>
    </location>
</feature>
<evidence type="ECO:0000256" key="4">
    <source>
        <dbReference type="PROSITE-ProRule" id="PRU01248"/>
    </source>
</evidence>
<evidence type="ECO:0000259" key="6">
    <source>
        <dbReference type="PROSITE" id="PS51898"/>
    </source>
</evidence>
<dbReference type="SUPFAM" id="SSF56349">
    <property type="entry name" value="DNA breaking-rejoining enzymes"/>
    <property type="match status" value="1"/>
</dbReference>
<gene>
    <name evidence="8" type="ORF">G1H10_18010</name>
</gene>
<dbReference type="GO" id="GO:0006310">
    <property type="term" value="P:DNA recombination"/>
    <property type="evidence" value="ECO:0007669"/>
    <property type="project" value="UniProtKB-KW"/>
</dbReference>
<name>A0A6L9SAK9_9ACTN</name>
<dbReference type="InterPro" id="IPR010998">
    <property type="entry name" value="Integrase_recombinase_N"/>
</dbReference>
<keyword evidence="3" id="KW-0233">DNA recombination</keyword>
<dbReference type="InterPro" id="IPR053876">
    <property type="entry name" value="Phage_int_M"/>
</dbReference>
<dbReference type="GO" id="GO:0015074">
    <property type="term" value="P:DNA integration"/>
    <property type="evidence" value="ECO:0007669"/>
    <property type="project" value="InterPro"/>
</dbReference>
<dbReference type="PANTHER" id="PTHR30349">
    <property type="entry name" value="PHAGE INTEGRASE-RELATED"/>
    <property type="match status" value="1"/>
</dbReference>
<dbReference type="InterPro" id="IPR011010">
    <property type="entry name" value="DNA_brk_join_enz"/>
</dbReference>
<evidence type="ECO:0000256" key="1">
    <source>
        <dbReference type="ARBA" id="ARBA00008857"/>
    </source>
</evidence>
<feature type="region of interest" description="Disordered" evidence="5">
    <location>
        <begin position="354"/>
        <end position="375"/>
    </location>
</feature>
<feature type="domain" description="Core-binding (CB)" evidence="7">
    <location>
        <begin position="56"/>
        <end position="137"/>
    </location>
</feature>